<dbReference type="GO" id="GO:0051213">
    <property type="term" value="F:dioxygenase activity"/>
    <property type="evidence" value="ECO:0007669"/>
    <property type="project" value="UniProtKB-KW"/>
</dbReference>
<feature type="domain" description="Xylose isomerase-like TIM barrel" evidence="1">
    <location>
        <begin position="21"/>
        <end position="259"/>
    </location>
</feature>
<evidence type="ECO:0000313" key="2">
    <source>
        <dbReference type="EMBL" id="SHL48847.1"/>
    </source>
</evidence>
<dbReference type="AlphaFoldDB" id="A0A1M7B1S6"/>
<evidence type="ECO:0000259" key="1">
    <source>
        <dbReference type="Pfam" id="PF01261"/>
    </source>
</evidence>
<dbReference type="Proteomes" id="UP000184363">
    <property type="component" value="Unassembled WGS sequence"/>
</dbReference>
<protein>
    <submittedName>
        <fullName evidence="2">4-hydroxyphenylpyruvate dioxygenase</fullName>
    </submittedName>
</protein>
<dbReference type="SUPFAM" id="SSF51658">
    <property type="entry name" value="Xylose isomerase-like"/>
    <property type="match status" value="1"/>
</dbReference>
<dbReference type="InterPro" id="IPR013022">
    <property type="entry name" value="Xyl_isomerase-like_TIM-brl"/>
</dbReference>
<dbReference type="STRING" id="1848.SAMN05443637_13123"/>
<reference evidence="2 3" key="1">
    <citation type="submission" date="2016-11" db="EMBL/GenBank/DDBJ databases">
        <authorList>
            <person name="Jaros S."/>
            <person name="Januszkiewicz K."/>
            <person name="Wedrychowicz H."/>
        </authorList>
    </citation>
    <scope>NUCLEOTIDE SEQUENCE [LARGE SCALE GENOMIC DNA]</scope>
    <source>
        <strain evidence="2 3">DSM 43832</strain>
    </source>
</reference>
<dbReference type="Pfam" id="PF01261">
    <property type="entry name" value="AP_endonuc_2"/>
    <property type="match status" value="1"/>
</dbReference>
<proteinExistence type="predicted"/>
<keyword evidence="2" id="KW-0560">Oxidoreductase</keyword>
<dbReference type="RefSeq" id="WP_073460454.1">
    <property type="nucleotide sequence ID" value="NZ_CALGVN010000002.1"/>
</dbReference>
<dbReference type="PANTHER" id="PTHR12110:SF21">
    <property type="entry name" value="XYLOSE ISOMERASE-LIKE TIM BARREL DOMAIN-CONTAINING PROTEIN"/>
    <property type="match status" value="1"/>
</dbReference>
<dbReference type="InterPro" id="IPR050312">
    <property type="entry name" value="IolE/XylAMocC-like"/>
</dbReference>
<gene>
    <name evidence="2" type="ORF">SAMN05443637_13123</name>
</gene>
<dbReference type="EMBL" id="FRAP01000031">
    <property type="protein sequence ID" value="SHL48847.1"/>
    <property type="molecule type" value="Genomic_DNA"/>
</dbReference>
<dbReference type="PANTHER" id="PTHR12110">
    <property type="entry name" value="HYDROXYPYRUVATE ISOMERASE"/>
    <property type="match status" value="1"/>
</dbReference>
<name>A0A1M7B1S6_PSETH</name>
<accession>A0A1M7B1S6</accession>
<keyword evidence="2" id="KW-0670">Pyruvate</keyword>
<keyword evidence="2" id="KW-0223">Dioxygenase</keyword>
<evidence type="ECO:0000313" key="3">
    <source>
        <dbReference type="Proteomes" id="UP000184363"/>
    </source>
</evidence>
<keyword evidence="3" id="KW-1185">Reference proteome</keyword>
<organism evidence="2 3">
    <name type="scientific">Pseudonocardia thermophila</name>
    <dbReference type="NCBI Taxonomy" id="1848"/>
    <lineage>
        <taxon>Bacteria</taxon>
        <taxon>Bacillati</taxon>
        <taxon>Actinomycetota</taxon>
        <taxon>Actinomycetes</taxon>
        <taxon>Pseudonocardiales</taxon>
        <taxon>Pseudonocardiaceae</taxon>
        <taxon>Pseudonocardia</taxon>
    </lineage>
</organism>
<dbReference type="InterPro" id="IPR036237">
    <property type="entry name" value="Xyl_isomerase-like_sf"/>
</dbReference>
<sequence length="289" mass="30737">MTVLKTCMATVSLGGSLDEKLDAIAAAGFEGVELLDEDLCESRLTPAECAKRCADLGLTIDLYQPFRRAEGVPAEEFVAVQERFRRHLGVMAQLGVCSILVVSNTDQDADPSRDCSVTQLAALADVAAEHGITICFEALAWGTHISRVADAWDAVRTAAHPNLTLVVDTFHLLAGGEDAAVLEALPPGAVAFLQLADAPWLATDYLSWSRGHRCFPGEGEMDLRTPVSAVVAGGYSGPLSLEIFNPGYRERSPHEVALQGAVALERFLDELPDTSPAHPMSAPAPSAES</sequence>
<dbReference type="Gene3D" id="3.20.20.150">
    <property type="entry name" value="Divalent-metal-dependent TIM barrel enzymes"/>
    <property type="match status" value="1"/>
</dbReference>